<keyword evidence="2" id="KW-1185">Reference proteome</keyword>
<organism evidence="1 2">
    <name type="scientific">Coemansia guatemalensis</name>
    <dbReference type="NCBI Taxonomy" id="2761395"/>
    <lineage>
        <taxon>Eukaryota</taxon>
        <taxon>Fungi</taxon>
        <taxon>Fungi incertae sedis</taxon>
        <taxon>Zoopagomycota</taxon>
        <taxon>Kickxellomycotina</taxon>
        <taxon>Kickxellomycetes</taxon>
        <taxon>Kickxellales</taxon>
        <taxon>Kickxellaceae</taxon>
        <taxon>Coemansia</taxon>
    </lineage>
</organism>
<protein>
    <submittedName>
        <fullName evidence="1">Uncharacterized protein</fullName>
    </submittedName>
</protein>
<name>A0A9W8I5I5_9FUNG</name>
<comment type="caution">
    <text evidence="1">The sequence shown here is derived from an EMBL/GenBank/DDBJ whole genome shotgun (WGS) entry which is preliminary data.</text>
</comment>
<dbReference type="OrthoDB" id="10478406at2759"/>
<gene>
    <name evidence="1" type="ORF">H4R20_000824</name>
</gene>
<reference evidence="1" key="1">
    <citation type="submission" date="2022-07" db="EMBL/GenBank/DDBJ databases">
        <title>Phylogenomic reconstructions and comparative analyses of Kickxellomycotina fungi.</title>
        <authorList>
            <person name="Reynolds N.K."/>
            <person name="Stajich J.E."/>
            <person name="Barry K."/>
            <person name="Grigoriev I.V."/>
            <person name="Crous P."/>
            <person name="Smith M.E."/>
        </authorList>
    </citation>
    <scope>NUCLEOTIDE SEQUENCE</scope>
    <source>
        <strain evidence="1">NRRL 1565</strain>
    </source>
</reference>
<dbReference type="AlphaFoldDB" id="A0A9W8I5I5"/>
<evidence type="ECO:0000313" key="1">
    <source>
        <dbReference type="EMBL" id="KAJ2808541.1"/>
    </source>
</evidence>
<dbReference type="Proteomes" id="UP001140094">
    <property type="component" value="Unassembled WGS sequence"/>
</dbReference>
<evidence type="ECO:0000313" key="2">
    <source>
        <dbReference type="Proteomes" id="UP001140094"/>
    </source>
</evidence>
<dbReference type="EMBL" id="JANBUO010000042">
    <property type="protein sequence ID" value="KAJ2808541.1"/>
    <property type="molecule type" value="Genomic_DNA"/>
</dbReference>
<accession>A0A9W8I5I5</accession>
<proteinExistence type="predicted"/>
<sequence length="136" mass="14729">MCRYQGISSPWQAKQLQAPPIDTSYLTPVNADEVVEAYLSDTPEDVEVIADQCTDAFNLQYTRVAAAAVTPARTLDANTREGSQGKAVYGGCSPSPSLYAARSAEPEICSRSSTIEEGEQELMLLESIIRSEADCF</sequence>